<dbReference type="Gene3D" id="1.20.1740.10">
    <property type="entry name" value="Amino acid/polyamine transporter I"/>
    <property type="match status" value="1"/>
</dbReference>
<comment type="catalytic activity">
    <reaction evidence="6">
        <text>putrescine(in) + L-ornithine(out) = putrescine(out) + L-ornithine(in)</text>
        <dbReference type="Rhea" id="RHEA:28827"/>
        <dbReference type="ChEBI" id="CHEBI:46911"/>
        <dbReference type="ChEBI" id="CHEBI:326268"/>
    </reaction>
</comment>
<evidence type="ECO:0000313" key="7">
    <source>
        <dbReference type="EMBL" id="SUD69367.1"/>
    </source>
</evidence>
<feature type="transmembrane region" description="Helical" evidence="6">
    <location>
        <begin position="410"/>
        <end position="429"/>
    </location>
</feature>
<evidence type="ECO:0000256" key="1">
    <source>
        <dbReference type="ARBA" id="ARBA00004651"/>
    </source>
</evidence>
<keyword evidence="6" id="KW-0997">Cell inner membrane</keyword>
<feature type="transmembrane region" description="Helical" evidence="6">
    <location>
        <begin position="184"/>
        <end position="204"/>
    </location>
</feature>
<dbReference type="AlphaFoldDB" id="A0A379KPQ0"/>
<dbReference type="PANTHER" id="PTHR42770:SF6">
    <property type="entry name" value="PUTRESCINE TRANSPORTER POTE"/>
    <property type="match status" value="1"/>
</dbReference>
<feature type="transmembrane region" description="Helical" evidence="6">
    <location>
        <begin position="122"/>
        <end position="140"/>
    </location>
</feature>
<keyword evidence="6" id="KW-0029">Amino-acid transport</keyword>
<feature type="transmembrane region" description="Helical" evidence="6">
    <location>
        <begin position="86"/>
        <end position="110"/>
    </location>
</feature>
<feature type="transmembrane region" description="Helical" evidence="6">
    <location>
        <begin position="388"/>
        <end position="404"/>
    </location>
</feature>
<dbReference type="InterPro" id="IPR027566">
    <property type="entry name" value="Symport/antiport_PotE"/>
</dbReference>
<dbReference type="RefSeq" id="WP_115274561.1">
    <property type="nucleotide sequence ID" value="NZ_UGUY01000001.1"/>
</dbReference>
<gene>
    <name evidence="6 7" type="primary">potE</name>
    <name evidence="7" type="ORF">NCTC7914_03510</name>
</gene>
<feature type="transmembrane region" description="Helical" evidence="6">
    <location>
        <begin position="44"/>
        <end position="65"/>
    </location>
</feature>
<feature type="transmembrane region" description="Helical" evidence="6">
    <location>
        <begin position="323"/>
        <end position="341"/>
    </location>
</feature>
<dbReference type="Pfam" id="PF13520">
    <property type="entry name" value="AA_permease_2"/>
    <property type="match status" value="1"/>
</dbReference>
<keyword evidence="2 6" id="KW-1003">Cell membrane</keyword>
<comment type="subcellular location">
    <subcellularLocation>
        <location evidence="6">Cell inner membrane</location>
        <topology evidence="6">Multi-pass membrane protein</topology>
    </subcellularLocation>
    <subcellularLocation>
        <location evidence="1">Cell membrane</location>
        <topology evidence="1">Multi-pass membrane protein</topology>
    </subcellularLocation>
</comment>
<keyword evidence="5 6" id="KW-0472">Membrane</keyword>
<evidence type="ECO:0000256" key="2">
    <source>
        <dbReference type="ARBA" id="ARBA00022475"/>
    </source>
</evidence>
<keyword evidence="3 6" id="KW-0812">Transmembrane</keyword>
<keyword evidence="6" id="KW-0813">Transport</keyword>
<dbReference type="PANTHER" id="PTHR42770">
    <property type="entry name" value="AMINO ACID TRANSPORTER-RELATED"/>
    <property type="match status" value="1"/>
</dbReference>
<comment type="catalytic activity">
    <reaction evidence="6">
        <text>putrescine(in) + H(+)(in) = putrescine(out) + H(+)(out)</text>
        <dbReference type="Rhea" id="RHEA:28891"/>
        <dbReference type="ChEBI" id="CHEBI:15378"/>
        <dbReference type="ChEBI" id="CHEBI:326268"/>
    </reaction>
</comment>
<proteinExistence type="inferred from homology"/>
<feature type="transmembrane region" description="Helical" evidence="6">
    <location>
        <begin position="273"/>
        <end position="292"/>
    </location>
</feature>
<evidence type="ECO:0000313" key="8">
    <source>
        <dbReference type="Proteomes" id="UP000254602"/>
    </source>
</evidence>
<evidence type="ECO:0000256" key="6">
    <source>
        <dbReference type="HAMAP-Rule" id="MF_02073"/>
    </source>
</evidence>
<comment type="caution">
    <text evidence="6">Lacks conserved residue(s) required for the propagation of feature annotation.</text>
</comment>
<organism evidence="7 8">
    <name type="scientific">Pseudomonas putida</name>
    <name type="common">Arthrobacter siderocapsulatus</name>
    <dbReference type="NCBI Taxonomy" id="303"/>
    <lineage>
        <taxon>Bacteria</taxon>
        <taxon>Pseudomonadati</taxon>
        <taxon>Pseudomonadota</taxon>
        <taxon>Gammaproteobacteria</taxon>
        <taxon>Pseudomonadales</taxon>
        <taxon>Pseudomonadaceae</taxon>
        <taxon>Pseudomonas</taxon>
    </lineage>
</organism>
<dbReference type="InterPro" id="IPR050367">
    <property type="entry name" value="APC_superfamily"/>
</dbReference>
<dbReference type="GO" id="GO:0005886">
    <property type="term" value="C:plasma membrane"/>
    <property type="evidence" value="ECO:0007669"/>
    <property type="project" value="UniProtKB-SubCell"/>
</dbReference>
<comment type="function">
    <text evidence="6">Catalyzes both the uptake and excretion of putrescine. The uptake of putrescine is dependent on the membrane potential and the excretion involves putrescine-ornithine antiporter activity.</text>
</comment>
<feature type="transmembrane region" description="Helical" evidence="6">
    <location>
        <begin position="225"/>
        <end position="249"/>
    </location>
</feature>
<dbReference type="EMBL" id="UGUY01000001">
    <property type="protein sequence ID" value="SUD69367.1"/>
    <property type="molecule type" value="Genomic_DNA"/>
</dbReference>
<sequence>MRDPAKKMGLVGLTTLVTVNMMGSGIIMLPASMAQIGAVSLLSWVVTAVGSMAIAYCFAQCGIYCTRSGGMSAYSEEAHGKSAFFLCSYLYFLSLMIGNVAIGISAVGYLTPFLPWLGTGPGPLVAGTVMLIWFSTLANVGGANITGKLGAISVWGVIIPVAGLSFVGWYWFNPQTFTDAWNPDSIPVSQAITGSIPLTLWAFLGMESAAQNSDAVENPKRNVPLACLFGTLGAAVIYILSTTVIQGIVPNPELANSSAPFALVYARMFNDTVGNVIMGLAVIACVGSLLGWQFTLAETAKVTAEQGLFPTLFTRVTARGAPLAGMLTCAVLQSLIALSTISPNASAQFSKLVNLAAVTNIIPYITSLTGLLVIMYKAQVDIKIFRRNSAIMLVAVCYCFYALYASGLEAVFGAALIMALGYLLFGFIAKRFVKVLDLIGGAP</sequence>
<dbReference type="GO" id="GO:0015496">
    <property type="term" value="F:putrescine:ornithine antiporter activity"/>
    <property type="evidence" value="ECO:0007669"/>
    <property type="project" value="InterPro"/>
</dbReference>
<dbReference type="NCBIfam" id="NF007938">
    <property type="entry name" value="PRK10655.1"/>
    <property type="match status" value="1"/>
</dbReference>
<keyword evidence="6" id="KW-0769">Symport</keyword>
<evidence type="ECO:0000256" key="5">
    <source>
        <dbReference type="ARBA" id="ARBA00023136"/>
    </source>
</evidence>
<reference evidence="7 8" key="1">
    <citation type="submission" date="2018-06" db="EMBL/GenBank/DDBJ databases">
        <authorList>
            <consortium name="Pathogen Informatics"/>
            <person name="Doyle S."/>
        </authorList>
    </citation>
    <scope>NUCLEOTIDE SEQUENCE [LARGE SCALE GENOMIC DNA]</scope>
    <source>
        <strain evidence="7 8">NCTC7914</strain>
    </source>
</reference>
<dbReference type="Proteomes" id="UP000254602">
    <property type="component" value="Unassembled WGS sequence"/>
</dbReference>
<dbReference type="GO" id="GO:0015293">
    <property type="term" value="F:symporter activity"/>
    <property type="evidence" value="ECO:0007669"/>
    <property type="project" value="UniProtKB-KW"/>
</dbReference>
<evidence type="ECO:0000256" key="3">
    <source>
        <dbReference type="ARBA" id="ARBA00022692"/>
    </source>
</evidence>
<comment type="similarity">
    <text evidence="6">Belongs to the amino acid-polyamine-organocation (APC) superfamily. Basic amino acid/polyamine antiporter (APA) (TC 2.A.3.2) family.</text>
</comment>
<keyword evidence="6" id="KW-0050">Antiport</keyword>
<dbReference type="HAMAP" id="MF_02073">
    <property type="entry name" value="Putrescine_transp"/>
    <property type="match status" value="1"/>
</dbReference>
<accession>A0A379KPQ0</accession>
<dbReference type="PIRSF" id="PIRSF006060">
    <property type="entry name" value="AA_transporter"/>
    <property type="match status" value="1"/>
</dbReference>
<dbReference type="InterPro" id="IPR002293">
    <property type="entry name" value="AA/rel_permease1"/>
</dbReference>
<name>A0A379KPQ0_PSEPU</name>
<evidence type="ECO:0000256" key="4">
    <source>
        <dbReference type="ARBA" id="ARBA00022989"/>
    </source>
</evidence>
<protein>
    <recommendedName>
        <fullName evidence="6">Putrescine transporter PotE</fullName>
    </recommendedName>
    <alternativeName>
        <fullName evidence="6">Putrescine-proton symporter / putrescine-ornithine antiporter</fullName>
    </alternativeName>
</protein>
<feature type="transmembrane region" description="Helical" evidence="6">
    <location>
        <begin position="152"/>
        <end position="172"/>
    </location>
</feature>
<feature type="transmembrane region" description="Helical" evidence="6">
    <location>
        <begin position="353"/>
        <end position="376"/>
    </location>
</feature>
<keyword evidence="4 6" id="KW-1133">Transmembrane helix</keyword>